<evidence type="ECO:0000313" key="2">
    <source>
        <dbReference type="Proteomes" id="UP000054843"/>
    </source>
</evidence>
<evidence type="ECO:0000313" key="1">
    <source>
        <dbReference type="EMBL" id="KRZ73408.1"/>
    </source>
</evidence>
<comment type="caution">
    <text evidence="1">The sequence shown here is derived from an EMBL/GenBank/DDBJ whole genome shotgun (WGS) entry which is preliminary data.</text>
</comment>
<gene>
    <name evidence="1" type="ORF">T10_4874</name>
</gene>
<protein>
    <submittedName>
        <fullName evidence="1">Uncharacterized protein</fullName>
    </submittedName>
</protein>
<dbReference type="Proteomes" id="UP000054843">
    <property type="component" value="Unassembled WGS sequence"/>
</dbReference>
<dbReference type="EMBL" id="JYDO01000064">
    <property type="protein sequence ID" value="KRZ73408.1"/>
    <property type="molecule type" value="Genomic_DNA"/>
</dbReference>
<reference evidence="1 2" key="1">
    <citation type="submission" date="2015-01" db="EMBL/GenBank/DDBJ databases">
        <title>Evolution of Trichinella species and genotypes.</title>
        <authorList>
            <person name="Korhonen P.K."/>
            <person name="Edoardo P."/>
            <person name="Giuseppe L.R."/>
            <person name="Gasser R.B."/>
        </authorList>
    </citation>
    <scope>NUCLEOTIDE SEQUENCE [LARGE SCALE GENOMIC DNA]</scope>
    <source>
        <strain evidence="1">ISS1980</strain>
    </source>
</reference>
<accession>A0A0V1MPD0</accession>
<dbReference type="AlphaFoldDB" id="A0A0V1MPD0"/>
<name>A0A0V1MPD0_9BILA</name>
<organism evidence="1 2">
    <name type="scientific">Trichinella papuae</name>
    <dbReference type="NCBI Taxonomy" id="268474"/>
    <lineage>
        <taxon>Eukaryota</taxon>
        <taxon>Metazoa</taxon>
        <taxon>Ecdysozoa</taxon>
        <taxon>Nematoda</taxon>
        <taxon>Enoplea</taxon>
        <taxon>Dorylaimia</taxon>
        <taxon>Trichinellida</taxon>
        <taxon>Trichinellidae</taxon>
        <taxon>Trichinella</taxon>
    </lineage>
</organism>
<proteinExistence type="predicted"/>
<keyword evidence="2" id="KW-1185">Reference proteome</keyword>
<sequence>MEILFAQLNEQFMRLKLPLQDKYSLAILCKRCAATESCVVFTGNLETLETKLHNLSDTVSSTMLRLHLLDKLKNNKKSN</sequence>